<accession>A0ABW0YLM6</accession>
<proteinExistence type="predicted"/>
<organism evidence="1 2">
    <name type="scientific">Thalassorhabdus alkalitolerans</name>
    <dbReference type="NCBI Taxonomy" id="2282697"/>
    <lineage>
        <taxon>Bacteria</taxon>
        <taxon>Bacillati</taxon>
        <taxon>Bacillota</taxon>
        <taxon>Bacilli</taxon>
        <taxon>Bacillales</taxon>
        <taxon>Bacillaceae</taxon>
        <taxon>Thalassorhabdus</taxon>
    </lineage>
</organism>
<dbReference type="RefSeq" id="WP_054636444.1">
    <property type="nucleotide sequence ID" value="NZ_JBHSOZ010000005.1"/>
</dbReference>
<sequence>MDKFYAQVQEYLNMEEEIDFKEFNEYYQQVLEYLDKESADLSEEDVWKALFVVESIMSNAQNRAKHADTTKEQKKYKRMAKRTKLYAQHFTKRLHDAGYNDEEIGARFKEMLEEDTATAEKE</sequence>
<reference evidence="2" key="1">
    <citation type="journal article" date="2019" name="Int. J. Syst. Evol. Microbiol.">
        <title>The Global Catalogue of Microorganisms (GCM) 10K type strain sequencing project: providing services to taxonomists for standard genome sequencing and annotation.</title>
        <authorList>
            <consortium name="The Broad Institute Genomics Platform"/>
            <consortium name="The Broad Institute Genome Sequencing Center for Infectious Disease"/>
            <person name="Wu L."/>
            <person name="Ma J."/>
        </authorList>
    </citation>
    <scope>NUCLEOTIDE SEQUENCE [LARGE SCALE GENOMIC DNA]</scope>
    <source>
        <strain evidence="2">CECT 7184</strain>
    </source>
</reference>
<dbReference type="Proteomes" id="UP001596142">
    <property type="component" value="Unassembled WGS sequence"/>
</dbReference>
<evidence type="ECO:0000313" key="1">
    <source>
        <dbReference type="EMBL" id="MFC5713289.1"/>
    </source>
</evidence>
<evidence type="ECO:0000313" key="2">
    <source>
        <dbReference type="Proteomes" id="UP001596142"/>
    </source>
</evidence>
<name>A0ABW0YLM6_9BACI</name>
<gene>
    <name evidence="1" type="ORF">ACFPU1_10875</name>
</gene>
<keyword evidence="2" id="KW-1185">Reference proteome</keyword>
<dbReference type="EMBL" id="JBHSOZ010000005">
    <property type="protein sequence ID" value="MFC5713289.1"/>
    <property type="molecule type" value="Genomic_DNA"/>
</dbReference>
<protein>
    <submittedName>
        <fullName evidence="1">Uncharacterized protein</fullName>
    </submittedName>
</protein>
<comment type="caution">
    <text evidence="1">The sequence shown here is derived from an EMBL/GenBank/DDBJ whole genome shotgun (WGS) entry which is preliminary data.</text>
</comment>